<dbReference type="GeneID" id="117148441"/>
<dbReference type="SUPFAM" id="SSF47576">
    <property type="entry name" value="Calponin-homology domain, CH-domain"/>
    <property type="match status" value="1"/>
</dbReference>
<dbReference type="RefSeq" id="XP_033171705.1">
    <property type="nucleotide sequence ID" value="XM_033315814.1"/>
</dbReference>
<evidence type="ECO:0000313" key="2">
    <source>
        <dbReference type="Proteomes" id="UP000515162"/>
    </source>
</evidence>
<dbReference type="AlphaFoldDB" id="A0A6P8KNZ6"/>
<reference evidence="3" key="1">
    <citation type="submission" date="2025-08" db="UniProtKB">
        <authorList>
            <consortium name="RefSeq"/>
        </authorList>
    </citation>
    <scope>IDENTIFICATION</scope>
    <source>
        <strain evidence="3">Mau12</strain>
        <tissue evidence="3">Whole Body</tissue>
    </source>
</reference>
<accession>A0A6P8KNZ6</accession>
<dbReference type="PROSITE" id="PS50021">
    <property type="entry name" value="CH"/>
    <property type="match status" value="1"/>
</dbReference>
<evidence type="ECO:0000259" key="1">
    <source>
        <dbReference type="PROSITE" id="PS50021"/>
    </source>
</evidence>
<sequence length="190" mass="22120">MNIPNVELTSLLRASMICSRVIRKWVNESLKTNIQLIEELASGAVYCQLIDMVFEGVMPLEKVVFATNRMVDFRRNFEILRKCLDELQIPLLVPIEELIKRDFEVNLYFAACFYGAFKDLIAIRQQRVENYNPLAARKYQKFSMEPPTYVSQGTDVQNPDELEPLVRNIGVQVYTYKQENMETKPLKTDV</sequence>
<name>A0A6P8KNZ6_DROMA</name>
<dbReference type="Gene3D" id="1.10.418.10">
    <property type="entry name" value="Calponin-like domain"/>
    <property type="match status" value="1"/>
</dbReference>
<dbReference type="InterPro" id="IPR036872">
    <property type="entry name" value="CH_dom_sf"/>
</dbReference>
<dbReference type="Proteomes" id="UP000515162">
    <property type="component" value="Chromosome X"/>
</dbReference>
<evidence type="ECO:0000313" key="3">
    <source>
        <dbReference type="RefSeq" id="XP_033171705.1"/>
    </source>
</evidence>
<feature type="domain" description="Calponin-homology (CH)" evidence="1">
    <location>
        <begin position="16"/>
        <end position="118"/>
    </location>
</feature>
<proteinExistence type="predicted"/>
<dbReference type="Pfam" id="PF00307">
    <property type="entry name" value="CH"/>
    <property type="match status" value="1"/>
</dbReference>
<protein>
    <submittedName>
        <fullName evidence="3">Microtubule-associated protein RP/EB family member 1-like</fullName>
    </submittedName>
</protein>
<dbReference type="InterPro" id="IPR001715">
    <property type="entry name" value="CH_dom"/>
</dbReference>
<dbReference type="InterPro" id="IPR027328">
    <property type="entry name" value="MAPRE"/>
</dbReference>
<organism evidence="2 3">
    <name type="scientific">Drosophila mauritiana</name>
    <name type="common">Fruit fly</name>
    <dbReference type="NCBI Taxonomy" id="7226"/>
    <lineage>
        <taxon>Eukaryota</taxon>
        <taxon>Metazoa</taxon>
        <taxon>Ecdysozoa</taxon>
        <taxon>Arthropoda</taxon>
        <taxon>Hexapoda</taxon>
        <taxon>Insecta</taxon>
        <taxon>Pterygota</taxon>
        <taxon>Neoptera</taxon>
        <taxon>Endopterygota</taxon>
        <taxon>Diptera</taxon>
        <taxon>Brachycera</taxon>
        <taxon>Muscomorpha</taxon>
        <taxon>Ephydroidea</taxon>
        <taxon>Drosophilidae</taxon>
        <taxon>Drosophila</taxon>
        <taxon>Sophophora</taxon>
    </lineage>
</organism>
<dbReference type="PANTHER" id="PTHR10623">
    <property type="entry name" value="MICROTUBULE-ASSOCIATED PROTEIN RP/EB FAMILY MEMBER"/>
    <property type="match status" value="1"/>
</dbReference>
<dbReference type="GO" id="GO:0008017">
    <property type="term" value="F:microtubule binding"/>
    <property type="evidence" value="ECO:0007669"/>
    <property type="project" value="InterPro"/>
</dbReference>
<gene>
    <name evidence="3" type="primary">LOC117148441</name>
</gene>
<keyword evidence="2" id="KW-1185">Reference proteome</keyword>